<proteinExistence type="predicted"/>
<keyword evidence="3" id="KW-1185">Reference proteome</keyword>
<dbReference type="SUPFAM" id="SSF51430">
    <property type="entry name" value="NAD(P)-linked oxidoreductase"/>
    <property type="match status" value="1"/>
</dbReference>
<dbReference type="CDD" id="cd19092">
    <property type="entry name" value="AKR_BsYcsN_EcYdhF-like"/>
    <property type="match status" value="1"/>
</dbReference>
<comment type="caution">
    <text evidence="2">The sequence shown here is derived from an EMBL/GenBank/DDBJ whole genome shotgun (WGS) entry which is preliminary data.</text>
</comment>
<gene>
    <name evidence="2" type="ORF">ACFOX3_08310</name>
</gene>
<dbReference type="InterPro" id="IPR020471">
    <property type="entry name" value="AKR"/>
</dbReference>
<dbReference type="EMBL" id="JBHSCX010000006">
    <property type="protein sequence ID" value="MFC4362302.1"/>
    <property type="molecule type" value="Genomic_DNA"/>
</dbReference>
<dbReference type="PANTHER" id="PTHR43364">
    <property type="entry name" value="NADH-SPECIFIC METHYLGLYOXAL REDUCTASE-RELATED"/>
    <property type="match status" value="1"/>
</dbReference>
<evidence type="ECO:0000313" key="2">
    <source>
        <dbReference type="EMBL" id="MFC4362302.1"/>
    </source>
</evidence>
<evidence type="ECO:0000313" key="3">
    <source>
        <dbReference type="Proteomes" id="UP001595840"/>
    </source>
</evidence>
<evidence type="ECO:0000259" key="1">
    <source>
        <dbReference type="Pfam" id="PF00248"/>
    </source>
</evidence>
<dbReference type="Pfam" id="PF00248">
    <property type="entry name" value="Aldo_ket_red"/>
    <property type="match status" value="1"/>
</dbReference>
<accession>A0ABV8V3C0</accession>
<dbReference type="RefSeq" id="WP_290260666.1">
    <property type="nucleotide sequence ID" value="NZ_JAUFQG010000004.1"/>
</dbReference>
<organism evidence="2 3">
    <name type="scientific">Simiduia curdlanivorans</name>
    <dbReference type="NCBI Taxonomy" id="1492769"/>
    <lineage>
        <taxon>Bacteria</taxon>
        <taxon>Pseudomonadati</taxon>
        <taxon>Pseudomonadota</taxon>
        <taxon>Gammaproteobacteria</taxon>
        <taxon>Cellvibrionales</taxon>
        <taxon>Cellvibrionaceae</taxon>
        <taxon>Simiduia</taxon>
    </lineage>
</organism>
<sequence length="299" mass="33328">MQQVALTEQLHLSRIVYGWWRLMSWDMDTKAIEQRLEECLALGITSHDHADIYGDYLCEASFGKALKNRPDLRQKIQLISKCGIQLVSPQRPHHGRKNYDTTYAHIVASAEQSLKYLNTEFLDLLLIHRPDPLMDADDIARAFEHLKTSGKVGAFGVSNFSVSEFNLVQSRLSLPLVTNQIEVSVLHHASFHDGSLDQAQQLKRAPMAWSALAGGRLFSGNDAQARQVRQALEQTATDIGAASIDQIALAWLLKHPAHIMPIVGSQSLARIKAASDSLNVTLSRDQWYNIWEAAGGELP</sequence>
<dbReference type="Gene3D" id="3.20.20.100">
    <property type="entry name" value="NADP-dependent oxidoreductase domain"/>
    <property type="match status" value="1"/>
</dbReference>
<dbReference type="EC" id="1.-.-.-" evidence="2"/>
<reference evidence="3" key="1">
    <citation type="journal article" date="2019" name="Int. J. Syst. Evol. Microbiol.">
        <title>The Global Catalogue of Microorganisms (GCM) 10K type strain sequencing project: providing services to taxonomists for standard genome sequencing and annotation.</title>
        <authorList>
            <consortium name="The Broad Institute Genomics Platform"/>
            <consortium name="The Broad Institute Genome Sequencing Center for Infectious Disease"/>
            <person name="Wu L."/>
            <person name="Ma J."/>
        </authorList>
    </citation>
    <scope>NUCLEOTIDE SEQUENCE [LARGE SCALE GENOMIC DNA]</scope>
    <source>
        <strain evidence="3">CECT 8570</strain>
    </source>
</reference>
<dbReference type="PRINTS" id="PR00069">
    <property type="entry name" value="ALDKETRDTASE"/>
</dbReference>
<protein>
    <submittedName>
        <fullName evidence="2">Aldo/keto reductase family oxidoreductase</fullName>
        <ecNumber evidence="2">1.-.-.-</ecNumber>
    </submittedName>
</protein>
<dbReference type="Proteomes" id="UP001595840">
    <property type="component" value="Unassembled WGS sequence"/>
</dbReference>
<feature type="domain" description="NADP-dependent oxidoreductase" evidence="1">
    <location>
        <begin position="14"/>
        <end position="290"/>
    </location>
</feature>
<dbReference type="PANTHER" id="PTHR43364:SF1">
    <property type="entry name" value="OXIDOREDUCTASE YDHF"/>
    <property type="match status" value="1"/>
</dbReference>
<dbReference type="InterPro" id="IPR050523">
    <property type="entry name" value="AKR_Detox_Biosynth"/>
</dbReference>
<name>A0ABV8V3C0_9GAMM</name>
<dbReference type="InterPro" id="IPR023210">
    <property type="entry name" value="NADP_OxRdtase_dom"/>
</dbReference>
<keyword evidence="2" id="KW-0560">Oxidoreductase</keyword>
<dbReference type="GO" id="GO:0016491">
    <property type="term" value="F:oxidoreductase activity"/>
    <property type="evidence" value="ECO:0007669"/>
    <property type="project" value="UniProtKB-KW"/>
</dbReference>
<dbReference type="InterPro" id="IPR036812">
    <property type="entry name" value="NAD(P)_OxRdtase_dom_sf"/>
</dbReference>